<evidence type="ECO:0000313" key="2">
    <source>
        <dbReference type="Proteomes" id="UP000451233"/>
    </source>
</evidence>
<comment type="caution">
    <text evidence="1">The sequence shown here is derived from an EMBL/GenBank/DDBJ whole genome shotgun (WGS) entry which is preliminary data.</text>
</comment>
<dbReference type="AlphaFoldDB" id="A0A7K1Y0Q7"/>
<dbReference type="EMBL" id="WVHS01000003">
    <property type="protein sequence ID" value="MXV16864.1"/>
    <property type="molecule type" value="Genomic_DNA"/>
</dbReference>
<dbReference type="Proteomes" id="UP000451233">
    <property type="component" value="Unassembled WGS sequence"/>
</dbReference>
<proteinExistence type="predicted"/>
<reference evidence="1 2" key="1">
    <citation type="submission" date="2019-11" db="EMBL/GenBank/DDBJ databases">
        <title>Pedobacter sp. HMF7056 Genome sequencing and assembly.</title>
        <authorList>
            <person name="Kang H."/>
            <person name="Kim H."/>
            <person name="Joh K."/>
        </authorList>
    </citation>
    <scope>NUCLEOTIDE SEQUENCE [LARGE SCALE GENOMIC DNA]</scope>
    <source>
        <strain evidence="1 2">HMF7056</strain>
    </source>
</reference>
<dbReference type="RefSeq" id="WP_160907834.1">
    <property type="nucleotide sequence ID" value="NZ_WVHS01000003.1"/>
</dbReference>
<gene>
    <name evidence="1" type="ORF">GS398_16305</name>
</gene>
<accession>A0A7K1Y0Q7</accession>
<evidence type="ECO:0000313" key="1">
    <source>
        <dbReference type="EMBL" id="MXV16864.1"/>
    </source>
</evidence>
<keyword evidence="2" id="KW-1185">Reference proteome</keyword>
<name>A0A7K1Y0Q7_9SPHI</name>
<organism evidence="1 2">
    <name type="scientific">Hufsiella ginkgonis</name>
    <dbReference type="NCBI Taxonomy" id="2695274"/>
    <lineage>
        <taxon>Bacteria</taxon>
        <taxon>Pseudomonadati</taxon>
        <taxon>Bacteroidota</taxon>
        <taxon>Sphingobacteriia</taxon>
        <taxon>Sphingobacteriales</taxon>
        <taxon>Sphingobacteriaceae</taxon>
        <taxon>Hufsiella</taxon>
    </lineage>
</organism>
<protein>
    <submittedName>
        <fullName evidence="1">Uncharacterized protein</fullName>
    </submittedName>
</protein>
<sequence>MGTNFEIHHKVVDGNHILTFKPEIPNKGYPPTTIEVTEDQWNCLRYHFATGVNDKTGESILAYVI</sequence>